<reference evidence="2" key="1">
    <citation type="journal article" date="2014" name="Int. J. Syst. Evol. Microbiol.">
        <title>Complete genome sequence of Corynebacterium casei LMG S-19264T (=DSM 44701T), isolated from a smear-ripened cheese.</title>
        <authorList>
            <consortium name="US DOE Joint Genome Institute (JGI-PGF)"/>
            <person name="Walter F."/>
            <person name="Albersmeier A."/>
            <person name="Kalinowski J."/>
            <person name="Ruckert C."/>
        </authorList>
    </citation>
    <scope>NUCLEOTIDE SEQUENCE</scope>
    <source>
        <strain evidence="2">JCM 4784</strain>
    </source>
</reference>
<organism evidence="2 3">
    <name type="scientific">Streptomyces longispororuber</name>
    <dbReference type="NCBI Taxonomy" id="68230"/>
    <lineage>
        <taxon>Bacteria</taxon>
        <taxon>Bacillati</taxon>
        <taxon>Actinomycetota</taxon>
        <taxon>Actinomycetes</taxon>
        <taxon>Kitasatosporales</taxon>
        <taxon>Streptomycetaceae</taxon>
        <taxon>Streptomyces</taxon>
    </lineage>
</organism>
<keyword evidence="3" id="KW-1185">Reference proteome</keyword>
<sequence length="105" mass="11629">MAKPNTSKLDREIKLTTRKLEAVRKGEMWPLTGAERRKVVRNLAAGGYRAARGRSTARAEHNLDSVAVSVVTRLESELKALQKERARVVAEAATAKAAKKSSSWW</sequence>
<protein>
    <submittedName>
        <fullName evidence="2">Uncharacterized protein</fullName>
    </submittedName>
</protein>
<dbReference type="RefSeq" id="WP_190133940.1">
    <property type="nucleotide sequence ID" value="NZ_BNBT01000003.1"/>
</dbReference>
<accession>A0A918Z4L0</accession>
<reference evidence="2" key="2">
    <citation type="submission" date="2020-09" db="EMBL/GenBank/DDBJ databases">
        <authorList>
            <person name="Sun Q."/>
            <person name="Ohkuma M."/>
        </authorList>
    </citation>
    <scope>NUCLEOTIDE SEQUENCE</scope>
    <source>
        <strain evidence="2">JCM 4784</strain>
    </source>
</reference>
<dbReference type="AlphaFoldDB" id="A0A918Z4L0"/>
<keyword evidence="1" id="KW-0175">Coiled coil</keyword>
<comment type="caution">
    <text evidence="2">The sequence shown here is derived from an EMBL/GenBank/DDBJ whole genome shotgun (WGS) entry which is preliminary data.</text>
</comment>
<name>A0A918Z4L0_9ACTN</name>
<dbReference type="EMBL" id="BNBT01000003">
    <property type="protein sequence ID" value="GHE36691.1"/>
    <property type="molecule type" value="Genomic_DNA"/>
</dbReference>
<dbReference type="Proteomes" id="UP000608024">
    <property type="component" value="Unassembled WGS sequence"/>
</dbReference>
<proteinExistence type="predicted"/>
<evidence type="ECO:0000256" key="1">
    <source>
        <dbReference type="SAM" id="Coils"/>
    </source>
</evidence>
<feature type="coiled-coil region" evidence="1">
    <location>
        <begin position="71"/>
        <end position="98"/>
    </location>
</feature>
<evidence type="ECO:0000313" key="2">
    <source>
        <dbReference type="EMBL" id="GHE36691.1"/>
    </source>
</evidence>
<evidence type="ECO:0000313" key="3">
    <source>
        <dbReference type="Proteomes" id="UP000608024"/>
    </source>
</evidence>
<gene>
    <name evidence="2" type="ORF">GCM10018785_02910</name>
</gene>